<proteinExistence type="predicted"/>
<reference evidence="1" key="1">
    <citation type="submission" date="2022-09" db="EMBL/GenBank/DDBJ databases">
        <title>A Global Phylogenomic Analysis of the Shiitake Genus Lentinula.</title>
        <authorList>
            <consortium name="DOE Joint Genome Institute"/>
            <person name="Sierra-Patev S."/>
            <person name="Min B."/>
            <person name="Naranjo-Ortiz M."/>
            <person name="Looney B."/>
            <person name="Konkel Z."/>
            <person name="Slot J.C."/>
            <person name="Sakamoto Y."/>
            <person name="Steenwyk J.L."/>
            <person name="Rokas A."/>
            <person name="Carro J."/>
            <person name="Camarero S."/>
            <person name="Ferreira P."/>
            <person name="Molpeceres G."/>
            <person name="Ruiz-Duenas F.J."/>
            <person name="Serrano A."/>
            <person name="Henrissat B."/>
            <person name="Drula E."/>
            <person name="Hughes K.W."/>
            <person name="Mata J.L."/>
            <person name="Ishikawa N.K."/>
            <person name="Vargas-Isla R."/>
            <person name="Ushijima S."/>
            <person name="Smith C.A."/>
            <person name="Ahrendt S."/>
            <person name="Andreopoulos W."/>
            <person name="He G."/>
            <person name="Labutti K."/>
            <person name="Lipzen A."/>
            <person name="Ng V."/>
            <person name="Riley R."/>
            <person name="Sandor L."/>
            <person name="Barry K."/>
            <person name="Martinez A.T."/>
            <person name="Xiao Y."/>
            <person name="Gibbons J.G."/>
            <person name="Terashima K."/>
            <person name="Grigoriev I.V."/>
            <person name="Hibbett D.S."/>
        </authorList>
    </citation>
    <scope>NUCLEOTIDE SEQUENCE</scope>
    <source>
        <strain evidence="1">TMI1499</strain>
    </source>
</reference>
<accession>A0ACC1THM4</accession>
<feature type="non-terminal residue" evidence="1">
    <location>
        <position position="1"/>
    </location>
</feature>
<dbReference type="Proteomes" id="UP001163835">
    <property type="component" value="Unassembled WGS sequence"/>
</dbReference>
<keyword evidence="2" id="KW-1185">Reference proteome</keyword>
<name>A0ACC1THM4_9AGAR</name>
<dbReference type="EMBL" id="MU796371">
    <property type="protein sequence ID" value="KAJ3804044.1"/>
    <property type="molecule type" value="Genomic_DNA"/>
</dbReference>
<evidence type="ECO:0000313" key="2">
    <source>
        <dbReference type="Proteomes" id="UP001163835"/>
    </source>
</evidence>
<feature type="non-terminal residue" evidence="1">
    <location>
        <position position="115"/>
    </location>
</feature>
<protein>
    <submittedName>
        <fullName evidence="1">Uncharacterized protein</fullName>
    </submittedName>
</protein>
<comment type="caution">
    <text evidence="1">The sequence shown here is derived from an EMBL/GenBank/DDBJ whole genome shotgun (WGS) entry which is preliminary data.</text>
</comment>
<sequence>QLYIGCVDPYLMNGAEFIVDTVQTNWKKLEDVQHYFLRRMLSLQKHSALAVLFTETGLWPVKYRRIALLLKNMQYLIDLPHEHYAWKAFREAYELARNGQSSFIMETCFALDKLP</sequence>
<organism evidence="1 2">
    <name type="scientific">Lentinula aff. lateritia</name>
    <dbReference type="NCBI Taxonomy" id="2804960"/>
    <lineage>
        <taxon>Eukaryota</taxon>
        <taxon>Fungi</taxon>
        <taxon>Dikarya</taxon>
        <taxon>Basidiomycota</taxon>
        <taxon>Agaricomycotina</taxon>
        <taxon>Agaricomycetes</taxon>
        <taxon>Agaricomycetidae</taxon>
        <taxon>Agaricales</taxon>
        <taxon>Marasmiineae</taxon>
        <taxon>Omphalotaceae</taxon>
        <taxon>Lentinula</taxon>
    </lineage>
</organism>
<evidence type="ECO:0000313" key="1">
    <source>
        <dbReference type="EMBL" id="KAJ3804044.1"/>
    </source>
</evidence>
<gene>
    <name evidence="1" type="ORF">F5876DRAFT_27802</name>
</gene>